<feature type="compositionally biased region" description="Polar residues" evidence="4">
    <location>
        <begin position="493"/>
        <end position="517"/>
    </location>
</feature>
<dbReference type="Gene3D" id="3.40.50.1950">
    <property type="entry name" value="Flavin prenyltransferase-like"/>
    <property type="match status" value="1"/>
</dbReference>
<keyword evidence="1" id="KW-0173">Coenzyme A biosynthesis</keyword>
<evidence type="ECO:0000259" key="5">
    <source>
        <dbReference type="Pfam" id="PF02441"/>
    </source>
</evidence>
<evidence type="ECO:0000313" key="6">
    <source>
        <dbReference type="EMBL" id="PON24227.1"/>
    </source>
</evidence>
<dbReference type="STRING" id="398673.A0A2P4ZIW3"/>
<dbReference type="PANTHER" id="PTHR14359">
    <property type="entry name" value="HOMO-OLIGOMERIC FLAVIN CONTAINING CYS DECARBOXYLASE FAMILY"/>
    <property type="match status" value="1"/>
</dbReference>
<evidence type="ECO:0000256" key="3">
    <source>
        <dbReference type="SAM" id="Coils"/>
    </source>
</evidence>
<organism evidence="6 7">
    <name type="scientific">Trichoderma gamsii</name>
    <dbReference type="NCBI Taxonomy" id="398673"/>
    <lineage>
        <taxon>Eukaryota</taxon>
        <taxon>Fungi</taxon>
        <taxon>Dikarya</taxon>
        <taxon>Ascomycota</taxon>
        <taxon>Pezizomycotina</taxon>
        <taxon>Sordariomycetes</taxon>
        <taxon>Hypocreomycetidae</taxon>
        <taxon>Hypocreales</taxon>
        <taxon>Hypocreaceae</taxon>
        <taxon>Trichoderma</taxon>
    </lineage>
</organism>
<keyword evidence="7" id="KW-1185">Reference proteome</keyword>
<dbReference type="RefSeq" id="XP_018662442.1">
    <property type="nucleotide sequence ID" value="XM_018804327.1"/>
</dbReference>
<feature type="coiled-coil region" evidence="3">
    <location>
        <begin position="629"/>
        <end position="694"/>
    </location>
</feature>
<dbReference type="GO" id="GO:0071513">
    <property type="term" value="C:phosphopantothenoylcysteine decarboxylase complex"/>
    <property type="evidence" value="ECO:0007669"/>
    <property type="project" value="TreeGrafter"/>
</dbReference>
<keyword evidence="3" id="KW-0175">Coiled coil</keyword>
<dbReference type="EMBL" id="JPDN02000024">
    <property type="protein sequence ID" value="PON24227.1"/>
    <property type="molecule type" value="Genomic_DNA"/>
</dbReference>
<evidence type="ECO:0000256" key="4">
    <source>
        <dbReference type="SAM" id="MobiDB-lite"/>
    </source>
</evidence>
<feature type="compositionally biased region" description="Polar residues" evidence="4">
    <location>
        <begin position="527"/>
        <end position="536"/>
    </location>
</feature>
<evidence type="ECO:0000256" key="2">
    <source>
        <dbReference type="ARBA" id="ARBA00038350"/>
    </source>
</evidence>
<dbReference type="InterPro" id="IPR036551">
    <property type="entry name" value="Flavin_trans-like"/>
</dbReference>
<feature type="compositionally biased region" description="Basic and acidic residues" evidence="4">
    <location>
        <begin position="438"/>
        <end position="455"/>
    </location>
</feature>
<comment type="similarity">
    <text evidence="2">Belongs to the HFCD (homooligomeric flavin containing Cys decarboxylase) superfamily.</text>
</comment>
<dbReference type="SUPFAM" id="SSF52507">
    <property type="entry name" value="Homo-oligomeric flavin-containing Cys decarboxylases, HFCD"/>
    <property type="match status" value="1"/>
</dbReference>
<evidence type="ECO:0000313" key="7">
    <source>
        <dbReference type="Proteomes" id="UP000054821"/>
    </source>
</evidence>
<accession>A0A2P4ZIW3</accession>
<evidence type="ECO:0000256" key="1">
    <source>
        <dbReference type="ARBA" id="ARBA00022993"/>
    </source>
</evidence>
<protein>
    <submittedName>
        <fullName evidence="6">Flavoprotein</fullName>
    </submittedName>
</protein>
<gene>
    <name evidence="6" type="ORF">TGAM01_v206915</name>
</gene>
<comment type="caution">
    <text evidence="6">The sequence shown here is derived from an EMBL/GenBank/DDBJ whole genome shotgun (WGS) entry which is preliminary data.</text>
</comment>
<dbReference type="GO" id="GO:0004633">
    <property type="term" value="F:phosphopantothenoylcysteine decarboxylase activity"/>
    <property type="evidence" value="ECO:0007669"/>
    <property type="project" value="TreeGrafter"/>
</dbReference>
<dbReference type="GeneID" id="29984410"/>
<reference evidence="6 7" key="1">
    <citation type="journal article" date="2016" name="Genome Announc.">
        <title>Draft Whole-Genome Sequence of Trichoderma gamsii T6085, a Promising Biocontrol Agent of Fusarium Head Blight on Wheat.</title>
        <authorList>
            <person name="Baroncelli R."/>
            <person name="Zapparata A."/>
            <person name="Piaggeschi G."/>
            <person name="Sarrocco S."/>
            <person name="Vannacci G."/>
        </authorList>
    </citation>
    <scope>NUCLEOTIDE SEQUENCE [LARGE SCALE GENOMIC DNA]</scope>
    <source>
        <strain evidence="6 7">T6085</strain>
    </source>
</reference>
<sequence length="741" mass="83741">MPHINELSSSSPAQDVSTARNDGKVHLLLAASGSVATIKIPNIIRGLSQHPNLSIRLVLTSSAAHFLQGQADEQPSLAEIRKYPNVDAIYTDESEWVQPWTRGAPILHIELRKWADLLVIAPLSANTLAKMVQGISDSLLLSIVLAWDTDGSVDGRKKKILVATAMNTAMFRSPITRRNLKTLNDLMGGPDGWVEELQTISKGLACGDVGQGGMATWETIVAATQSKLGLTAEGNGDDETPTMPPNRQGADLVLNVEKPDKWQDPPEEVKARFYEISKNNPQLMETVIHLTEDEQDEWIDFLVQATFEMANKNWRDYDEAYEASILKCKETRVLHAKVWSEWGGARDVKAKLVEMYELSKAGGYLYVLPAPSLVATVVVKVLRNLQTRNNDDEASIRLDNLFQFDYLGFAIENYKPWSKYTATDVEYKIDPTARQPKPKVENQARKDRHEKKIQTENRLLQEWAEQEQLDEEATDEEATDEEATDEETMDQTNVARRSSQIYDSQTGESVGAQSRPSSADDNRSDDSQMPTNNHNQPIYPPRKTVEVSIKRDEALAAVGKEIEWLSTAYINGREALKGALSKQLQQVLTEQMVIVLPKAQKTQLAFWAVLEQHNEILQWIRAAREDKTEHTWTEEVANQEDRMAALEEANQELTQNNRELMQSNKELMQKNKELKQRNKDLKKSRNEFAELVKESIQRSEVVEKSVKSMTALTPTMKRKLDEAFPPKPSQSQVKREENERA</sequence>
<dbReference type="PANTHER" id="PTHR14359:SF6">
    <property type="entry name" value="PHOSPHOPANTOTHENOYLCYSTEINE DECARBOXYLASE"/>
    <property type="match status" value="1"/>
</dbReference>
<feature type="region of interest" description="Disordered" evidence="4">
    <location>
        <begin position="431"/>
        <end position="544"/>
    </location>
</feature>
<dbReference type="Pfam" id="PF02441">
    <property type="entry name" value="Flavoprotein"/>
    <property type="match status" value="1"/>
</dbReference>
<name>A0A2P4ZIW3_9HYPO</name>
<dbReference type="Proteomes" id="UP000054821">
    <property type="component" value="Unassembled WGS sequence"/>
</dbReference>
<dbReference type="GO" id="GO:0015937">
    <property type="term" value="P:coenzyme A biosynthetic process"/>
    <property type="evidence" value="ECO:0007669"/>
    <property type="project" value="UniProtKB-KW"/>
</dbReference>
<feature type="compositionally biased region" description="Acidic residues" evidence="4">
    <location>
        <begin position="464"/>
        <end position="489"/>
    </location>
</feature>
<feature type="domain" description="Flavoprotein" evidence="5">
    <location>
        <begin position="26"/>
        <end position="225"/>
    </location>
</feature>
<dbReference type="AlphaFoldDB" id="A0A2P4ZIW3"/>
<proteinExistence type="inferred from homology"/>
<dbReference type="GO" id="GO:0010181">
    <property type="term" value="F:FMN binding"/>
    <property type="evidence" value="ECO:0007669"/>
    <property type="project" value="TreeGrafter"/>
</dbReference>
<dbReference type="InterPro" id="IPR003382">
    <property type="entry name" value="Flavoprotein"/>
</dbReference>
<feature type="region of interest" description="Disordered" evidence="4">
    <location>
        <begin position="713"/>
        <end position="741"/>
    </location>
</feature>